<feature type="domain" description="Response regulatory" evidence="6">
    <location>
        <begin position="1"/>
        <end position="62"/>
    </location>
</feature>
<organism evidence="7">
    <name type="scientific">marine sediment metagenome</name>
    <dbReference type="NCBI Taxonomy" id="412755"/>
    <lineage>
        <taxon>unclassified sequences</taxon>
        <taxon>metagenomes</taxon>
        <taxon>ecological metagenomes</taxon>
    </lineage>
</organism>
<dbReference type="InterPro" id="IPR011006">
    <property type="entry name" value="CheY-like_superfamily"/>
</dbReference>
<evidence type="ECO:0000256" key="1">
    <source>
        <dbReference type="ARBA" id="ARBA00022553"/>
    </source>
</evidence>
<dbReference type="GO" id="GO:0000976">
    <property type="term" value="F:transcription cis-regulatory region binding"/>
    <property type="evidence" value="ECO:0007669"/>
    <property type="project" value="TreeGrafter"/>
</dbReference>
<evidence type="ECO:0000259" key="6">
    <source>
        <dbReference type="PROSITE" id="PS50110"/>
    </source>
</evidence>
<evidence type="ECO:0000256" key="2">
    <source>
        <dbReference type="ARBA" id="ARBA00023012"/>
    </source>
</evidence>
<sequence>ELVLLDIKMPGLDGLSVLERIRKTSNVPIIMLTAVKEVTTIRDTLSLGADDYVRKPLTLLLI</sequence>
<gene>
    <name evidence="7" type="ORF">S12H4_45716</name>
</gene>
<dbReference type="GO" id="GO:0000156">
    <property type="term" value="F:phosphorelay response regulator activity"/>
    <property type="evidence" value="ECO:0007669"/>
    <property type="project" value="TreeGrafter"/>
</dbReference>
<protein>
    <recommendedName>
        <fullName evidence="6">Response regulatory domain-containing protein</fullName>
    </recommendedName>
</protein>
<accession>X1U1G1</accession>
<dbReference type="GO" id="GO:0006355">
    <property type="term" value="P:regulation of DNA-templated transcription"/>
    <property type="evidence" value="ECO:0007669"/>
    <property type="project" value="TreeGrafter"/>
</dbReference>
<evidence type="ECO:0000256" key="3">
    <source>
        <dbReference type="ARBA" id="ARBA00023015"/>
    </source>
</evidence>
<keyword evidence="3" id="KW-0805">Transcription regulation</keyword>
<dbReference type="SUPFAM" id="SSF52172">
    <property type="entry name" value="CheY-like"/>
    <property type="match status" value="1"/>
</dbReference>
<dbReference type="PANTHER" id="PTHR48111:SF1">
    <property type="entry name" value="TWO-COMPONENT RESPONSE REGULATOR ORR33"/>
    <property type="match status" value="1"/>
</dbReference>
<dbReference type="GO" id="GO:0032993">
    <property type="term" value="C:protein-DNA complex"/>
    <property type="evidence" value="ECO:0007669"/>
    <property type="project" value="TreeGrafter"/>
</dbReference>
<keyword evidence="4" id="KW-0238">DNA-binding</keyword>
<dbReference type="EMBL" id="BARW01028300">
    <property type="protein sequence ID" value="GAJ11403.1"/>
    <property type="molecule type" value="Genomic_DNA"/>
</dbReference>
<proteinExistence type="predicted"/>
<name>X1U1G1_9ZZZZ</name>
<keyword evidence="5" id="KW-0804">Transcription</keyword>
<dbReference type="InterPro" id="IPR039420">
    <property type="entry name" value="WalR-like"/>
</dbReference>
<dbReference type="Gene3D" id="3.40.50.2300">
    <property type="match status" value="1"/>
</dbReference>
<comment type="caution">
    <text evidence="7">The sequence shown here is derived from an EMBL/GenBank/DDBJ whole genome shotgun (WGS) entry which is preliminary data.</text>
</comment>
<feature type="non-terminal residue" evidence="7">
    <location>
        <position position="1"/>
    </location>
</feature>
<reference evidence="7" key="1">
    <citation type="journal article" date="2014" name="Front. Microbiol.">
        <title>High frequency of phylogenetically diverse reductive dehalogenase-homologous genes in deep subseafloor sedimentary metagenomes.</title>
        <authorList>
            <person name="Kawai M."/>
            <person name="Futagami T."/>
            <person name="Toyoda A."/>
            <person name="Takaki Y."/>
            <person name="Nishi S."/>
            <person name="Hori S."/>
            <person name="Arai W."/>
            <person name="Tsubouchi T."/>
            <person name="Morono Y."/>
            <person name="Uchiyama I."/>
            <person name="Ito T."/>
            <person name="Fujiyama A."/>
            <person name="Inagaki F."/>
            <person name="Takami H."/>
        </authorList>
    </citation>
    <scope>NUCLEOTIDE SEQUENCE</scope>
    <source>
        <strain evidence="7">Expedition CK06-06</strain>
    </source>
</reference>
<evidence type="ECO:0000313" key="7">
    <source>
        <dbReference type="EMBL" id="GAJ11403.1"/>
    </source>
</evidence>
<dbReference type="AlphaFoldDB" id="X1U1G1"/>
<evidence type="ECO:0000256" key="4">
    <source>
        <dbReference type="ARBA" id="ARBA00023125"/>
    </source>
</evidence>
<dbReference type="PROSITE" id="PS50110">
    <property type="entry name" value="RESPONSE_REGULATORY"/>
    <property type="match status" value="1"/>
</dbReference>
<evidence type="ECO:0000256" key="5">
    <source>
        <dbReference type="ARBA" id="ARBA00023163"/>
    </source>
</evidence>
<dbReference type="GO" id="GO:0005829">
    <property type="term" value="C:cytosol"/>
    <property type="evidence" value="ECO:0007669"/>
    <property type="project" value="TreeGrafter"/>
</dbReference>
<dbReference type="InterPro" id="IPR001789">
    <property type="entry name" value="Sig_transdc_resp-reg_receiver"/>
</dbReference>
<dbReference type="Pfam" id="PF00072">
    <property type="entry name" value="Response_reg"/>
    <property type="match status" value="1"/>
</dbReference>
<dbReference type="PANTHER" id="PTHR48111">
    <property type="entry name" value="REGULATOR OF RPOS"/>
    <property type="match status" value="1"/>
</dbReference>
<keyword evidence="2" id="KW-0902">Two-component regulatory system</keyword>
<keyword evidence="1" id="KW-0597">Phosphoprotein</keyword>